<evidence type="ECO:0000259" key="7">
    <source>
        <dbReference type="Pfam" id="PF00349"/>
    </source>
</evidence>
<comment type="pathway">
    <text evidence="2">Carbohydrate metabolism; hexose metabolism.</text>
</comment>
<dbReference type="Pfam" id="PF00349">
    <property type="entry name" value="Hexokinase_1"/>
    <property type="match status" value="1"/>
</dbReference>
<name>A0A822Y031_NELNU</name>
<evidence type="ECO:0000313" key="8">
    <source>
        <dbReference type="EMBL" id="DAD23008.1"/>
    </source>
</evidence>
<evidence type="ECO:0000256" key="2">
    <source>
        <dbReference type="ARBA" id="ARBA00005028"/>
    </source>
</evidence>
<evidence type="ECO:0000256" key="5">
    <source>
        <dbReference type="ARBA" id="ARBA00047905"/>
    </source>
</evidence>
<dbReference type="InterPro" id="IPR001312">
    <property type="entry name" value="Hexokinase"/>
</dbReference>
<dbReference type="InterPro" id="IPR043129">
    <property type="entry name" value="ATPase_NBD"/>
</dbReference>
<organism evidence="8 9">
    <name type="scientific">Nelumbo nucifera</name>
    <name type="common">Sacred lotus</name>
    <dbReference type="NCBI Taxonomy" id="4432"/>
    <lineage>
        <taxon>Eukaryota</taxon>
        <taxon>Viridiplantae</taxon>
        <taxon>Streptophyta</taxon>
        <taxon>Embryophyta</taxon>
        <taxon>Tracheophyta</taxon>
        <taxon>Spermatophyta</taxon>
        <taxon>Magnoliopsida</taxon>
        <taxon>Proteales</taxon>
        <taxon>Nelumbonaceae</taxon>
        <taxon>Nelumbo</taxon>
    </lineage>
</organism>
<dbReference type="GO" id="GO:0005536">
    <property type="term" value="F:D-glucose binding"/>
    <property type="evidence" value="ECO:0007669"/>
    <property type="project" value="InterPro"/>
</dbReference>
<comment type="catalytic activity">
    <reaction evidence="5">
        <text>D-fructose + ATP = D-fructose 6-phosphate + ADP + H(+)</text>
        <dbReference type="Rhea" id="RHEA:16125"/>
        <dbReference type="ChEBI" id="CHEBI:15378"/>
        <dbReference type="ChEBI" id="CHEBI:30616"/>
        <dbReference type="ChEBI" id="CHEBI:37721"/>
        <dbReference type="ChEBI" id="CHEBI:61527"/>
        <dbReference type="ChEBI" id="CHEBI:456216"/>
        <dbReference type="EC" id="2.7.1.1"/>
    </reaction>
    <physiologicalReaction direction="left-to-right" evidence="5">
        <dbReference type="Rhea" id="RHEA:16126"/>
    </physiologicalReaction>
</comment>
<feature type="domain" description="Hexokinase N-terminal" evidence="7">
    <location>
        <begin position="53"/>
        <end position="99"/>
    </location>
</feature>
<dbReference type="GO" id="GO:0004396">
    <property type="term" value="F:hexokinase activity"/>
    <property type="evidence" value="ECO:0007669"/>
    <property type="project" value="UniProtKB-UniRule"/>
</dbReference>
<dbReference type="PANTHER" id="PTHR19443">
    <property type="entry name" value="HEXOKINASE"/>
    <property type="match status" value="1"/>
</dbReference>
<keyword evidence="3 6" id="KW-0324">Glycolysis</keyword>
<dbReference type="AlphaFoldDB" id="A0A822Y031"/>
<dbReference type="GO" id="GO:0005524">
    <property type="term" value="F:ATP binding"/>
    <property type="evidence" value="ECO:0007669"/>
    <property type="project" value="UniProtKB-UniRule"/>
</dbReference>
<dbReference type="EMBL" id="DUZY01000001">
    <property type="protein sequence ID" value="DAD23008.1"/>
    <property type="molecule type" value="Genomic_DNA"/>
</dbReference>
<gene>
    <name evidence="8" type="ORF">HUJ06_024471</name>
</gene>
<evidence type="ECO:0000256" key="4">
    <source>
        <dbReference type="ARBA" id="ARBA00044613"/>
    </source>
</evidence>
<comment type="similarity">
    <text evidence="6">Belongs to the hexokinase family.</text>
</comment>
<keyword evidence="6" id="KW-0547">Nucleotide-binding</keyword>
<dbReference type="InterPro" id="IPR022672">
    <property type="entry name" value="Hexokinase_N"/>
</dbReference>
<comment type="caution">
    <text evidence="8">The sequence shown here is derived from an EMBL/GenBank/DDBJ whole genome shotgun (WGS) entry which is preliminary data.</text>
</comment>
<keyword evidence="6" id="KW-0418">Kinase</keyword>
<proteinExistence type="inferred from homology"/>
<evidence type="ECO:0000256" key="6">
    <source>
        <dbReference type="RuleBase" id="RU362007"/>
    </source>
</evidence>
<accession>A0A822Y031</accession>
<dbReference type="EC" id="2.7.1.-" evidence="6"/>
<keyword evidence="6" id="KW-0067">ATP-binding</keyword>
<comment type="pathway">
    <text evidence="1">Carbohydrate degradation; glycolysis; D-glyceraldehyde 3-phosphate and glycerone phosphate from D-glucose: step 1/4.</text>
</comment>
<dbReference type="PANTHER" id="PTHR19443:SF16">
    <property type="entry name" value="HEXOKINASE TYPE 1-RELATED"/>
    <property type="match status" value="1"/>
</dbReference>
<evidence type="ECO:0000256" key="3">
    <source>
        <dbReference type="ARBA" id="ARBA00023152"/>
    </source>
</evidence>
<dbReference type="Gene3D" id="3.40.367.20">
    <property type="match status" value="1"/>
</dbReference>
<keyword evidence="9" id="KW-1185">Reference proteome</keyword>
<sequence length="106" mass="11657">MIILRFYFYLMGKGKVAVGAAVICAATVCAAAILIVCHRMQCLGRWARAMAILKEFEEKCVMPIGKLRQVADAMIVEMHVGLVSEGGSKLKMLIGYVDNIDFASWT</sequence>
<reference evidence="8 9" key="1">
    <citation type="journal article" date="2020" name="Mol. Biol. Evol.">
        <title>Distinct Expression and Methylation Patterns for Genes with Different Fates following a Single Whole-Genome Duplication in Flowering Plants.</title>
        <authorList>
            <person name="Shi T."/>
            <person name="Rahmani R.S."/>
            <person name="Gugger P.F."/>
            <person name="Wang M."/>
            <person name="Li H."/>
            <person name="Zhang Y."/>
            <person name="Li Z."/>
            <person name="Wang Q."/>
            <person name="Van de Peer Y."/>
            <person name="Marchal K."/>
            <person name="Chen J."/>
        </authorList>
    </citation>
    <scope>NUCLEOTIDE SEQUENCE [LARGE SCALE GENOMIC DNA]</scope>
    <source>
        <tissue evidence="8">Leaf</tissue>
    </source>
</reference>
<dbReference type="Proteomes" id="UP000607653">
    <property type="component" value="Unassembled WGS sequence"/>
</dbReference>
<keyword evidence="6" id="KW-0808">Transferase</keyword>
<dbReference type="GO" id="GO:0006096">
    <property type="term" value="P:glycolytic process"/>
    <property type="evidence" value="ECO:0007669"/>
    <property type="project" value="UniProtKB-KW"/>
</dbReference>
<protein>
    <recommendedName>
        <fullName evidence="6">Phosphotransferase</fullName>
        <ecNumber evidence="6">2.7.1.-</ecNumber>
    </recommendedName>
</protein>
<comment type="catalytic activity">
    <reaction evidence="4">
        <text>a D-hexose + ATP = a D-hexose 6-phosphate + ADP + H(+)</text>
        <dbReference type="Rhea" id="RHEA:22740"/>
        <dbReference type="ChEBI" id="CHEBI:4194"/>
        <dbReference type="ChEBI" id="CHEBI:15378"/>
        <dbReference type="ChEBI" id="CHEBI:30616"/>
        <dbReference type="ChEBI" id="CHEBI:229467"/>
        <dbReference type="ChEBI" id="CHEBI:456216"/>
        <dbReference type="EC" id="2.7.1.1"/>
    </reaction>
    <physiologicalReaction direction="left-to-right" evidence="4">
        <dbReference type="Rhea" id="RHEA:22741"/>
    </physiologicalReaction>
</comment>
<dbReference type="GO" id="GO:0001678">
    <property type="term" value="P:intracellular glucose homeostasis"/>
    <property type="evidence" value="ECO:0007669"/>
    <property type="project" value="InterPro"/>
</dbReference>
<evidence type="ECO:0000256" key="1">
    <source>
        <dbReference type="ARBA" id="ARBA00004888"/>
    </source>
</evidence>
<dbReference type="SUPFAM" id="SSF53067">
    <property type="entry name" value="Actin-like ATPase domain"/>
    <property type="match status" value="1"/>
</dbReference>
<evidence type="ECO:0000313" key="9">
    <source>
        <dbReference type="Proteomes" id="UP000607653"/>
    </source>
</evidence>